<feature type="transmembrane region" description="Helical" evidence="7">
    <location>
        <begin position="622"/>
        <end position="640"/>
    </location>
</feature>
<feature type="transmembrane region" description="Helical" evidence="7">
    <location>
        <begin position="244"/>
        <end position="261"/>
    </location>
</feature>
<evidence type="ECO:0000256" key="5">
    <source>
        <dbReference type="ARBA" id="ARBA00023004"/>
    </source>
</evidence>
<dbReference type="STRING" id="263820.PTO1299"/>
<feature type="transmembrane region" description="Helical" evidence="7">
    <location>
        <begin position="6"/>
        <end position="27"/>
    </location>
</feature>
<feature type="transmembrane region" description="Helical" evidence="7">
    <location>
        <begin position="73"/>
        <end position="96"/>
    </location>
</feature>
<accession>A0A8G2FX39</accession>
<sequence>MNEVTFIIGLLTAVLMTLYVTVVFSYIVKYRYVVSFAKVAAIGIFTAMMASMLNSITFYITTKRGMLDTILSFAIGMALMTQPLVATFIAVIHGGIGRKGLTRGIGEGFTFLLIWNEVSMGIFLYYLFNPTIVNFDYYHLLYSLAFVTPLSYGINTFYFLIPMSVEMIVIFFVYKPKRMHKYASISIFLMDMFSPTLLGNNQFIFIGILGETIIMIIFMIITLEYIADHKMLLPRDDAHHIRMVFIDYFLMAAGTFVGSIVLRPFGLAWILLAMAIIFGMYYYFDSIFRESISSALVQKHVVIKKYALKDTRPFMALVLLLSFLSEWLLAASMNFSIFNFKPYFDIYNTYRDYSLYFVNSKYIYAFSKLFYHVYVPANYGVSNFSIFYLVRFGGIYVFKNPFSYFLAGIYLVGEIINSPEFLIITGLEMGALVIFQMKKIKDLGKRVNLGIALAAYAIYTVLGPNFLNPAWYNLLPLWPTTGYEAGIYPYLVIPLIGSYVLYAILASLFGRRAYCSTLCPYTIMYGSSIAQAMIPYNYESRISRKTIGKKFQDYLYPVISVSWVFAIFGSIFSYYYMRTGSLGFSFYGIDPAYLYVIVFWDILFYAFFISIPFTGMSPCRRYGFCSTGTFVGLFSYLGFFKLKVHDKNLCKTCETKACAVSCETGLAEMPGEFIKNGYFKSSKCVGSGDCIRACPYNNIYFYDFRTFIKEKILKSTHASQEDVKAGFK</sequence>
<dbReference type="SUPFAM" id="SSF54862">
    <property type="entry name" value="4Fe-4S ferredoxins"/>
    <property type="match status" value="1"/>
</dbReference>
<feature type="transmembrane region" description="Helical" evidence="7">
    <location>
        <begin position="39"/>
        <end position="61"/>
    </location>
</feature>
<dbReference type="PaxDb" id="263820-PTO1299"/>
<feature type="transmembrane region" description="Helical" evidence="7">
    <location>
        <begin position="204"/>
        <end position="223"/>
    </location>
</feature>
<evidence type="ECO:0000256" key="1">
    <source>
        <dbReference type="ARBA" id="ARBA00022448"/>
    </source>
</evidence>
<evidence type="ECO:0000259" key="8">
    <source>
        <dbReference type="PROSITE" id="PS51379"/>
    </source>
</evidence>
<name>Q6KZG8_PICTO</name>
<keyword evidence="12" id="KW-1185">Reference proteome</keyword>
<feature type="domain" description="4Fe-4S ferredoxin-type" evidence="8">
    <location>
        <begin position="640"/>
        <end position="672"/>
    </location>
</feature>
<keyword evidence="2" id="KW-0004">4Fe-4S</keyword>
<dbReference type="eggNOG" id="arCOG03696">
    <property type="taxonomic scope" value="Archaea"/>
</dbReference>
<dbReference type="PANTHER" id="PTHR30176">
    <property type="entry name" value="FERREDOXIN-TYPE PROTEIN NAPH"/>
    <property type="match status" value="1"/>
</dbReference>
<keyword evidence="7" id="KW-0812">Transmembrane</keyword>
<reference evidence="10 12" key="3">
    <citation type="submission" date="2017-04" db="EMBL/GenBank/DDBJ databases">
        <authorList>
            <person name="Varghese N."/>
            <person name="Submissions S."/>
        </authorList>
    </citation>
    <scope>NUCLEOTIDE SEQUENCE [LARGE SCALE GENOMIC DNA]</scope>
    <source>
        <strain evidence="10 12">DSM 9789</strain>
    </source>
</reference>
<dbReference type="GO" id="GO:0051539">
    <property type="term" value="F:4 iron, 4 sulfur cluster binding"/>
    <property type="evidence" value="ECO:0007669"/>
    <property type="project" value="UniProtKB-KW"/>
</dbReference>
<dbReference type="OrthoDB" id="57162at2157"/>
<reference evidence="9 11" key="1">
    <citation type="journal article" date="2004" name="Proc. Natl. Acad. Sci. U.S.A.">
        <title>Genome sequence of Picrophilus torridus and its implications for life around pH 0.</title>
        <authorList>
            <person name="Futterer O."/>
            <person name="Angelov A."/>
            <person name="Liesegang H."/>
            <person name="Gottschalk G."/>
            <person name="Schleper C."/>
            <person name="Schepers B."/>
            <person name="Dock C."/>
            <person name="Antranikian G."/>
            <person name="Liebl W."/>
        </authorList>
    </citation>
    <scope>NUCLEOTIDE SEQUENCE [LARGE SCALE GENOMIC DNA]</scope>
    <source>
        <strain evidence="11">ATCC 700027 / DSM 9790 / JCM 10055 / NBRC 100828</strain>
        <strain evidence="9">DSM 9790</strain>
    </source>
</reference>
<dbReference type="Pfam" id="PF12838">
    <property type="entry name" value="Fer4_7"/>
    <property type="match status" value="1"/>
</dbReference>
<feature type="transmembrane region" description="Helical" evidence="7">
    <location>
        <begin position="267"/>
        <end position="284"/>
    </location>
</feature>
<feature type="transmembrane region" description="Helical" evidence="7">
    <location>
        <begin position="314"/>
        <end position="333"/>
    </location>
</feature>
<dbReference type="PROSITE" id="PS51379">
    <property type="entry name" value="4FE4S_FER_2"/>
    <property type="match status" value="2"/>
</dbReference>
<accession>Q6KZG8</accession>
<dbReference type="GO" id="GO:0005886">
    <property type="term" value="C:plasma membrane"/>
    <property type="evidence" value="ECO:0007669"/>
    <property type="project" value="TreeGrafter"/>
</dbReference>
<keyword evidence="1" id="KW-0813">Transport</keyword>
<feature type="transmembrane region" description="Helical" evidence="7">
    <location>
        <begin position="447"/>
        <end position="467"/>
    </location>
</feature>
<evidence type="ECO:0000256" key="6">
    <source>
        <dbReference type="ARBA" id="ARBA00023014"/>
    </source>
</evidence>
<feature type="transmembrane region" description="Helical" evidence="7">
    <location>
        <begin position="378"/>
        <end position="398"/>
    </location>
</feature>
<keyword evidence="7" id="KW-1133">Transmembrane helix</keyword>
<feature type="transmembrane region" description="Helical" evidence="7">
    <location>
        <begin position="404"/>
        <end position="435"/>
    </location>
</feature>
<evidence type="ECO:0000313" key="9">
    <source>
        <dbReference type="EMBL" id="AAT43884.1"/>
    </source>
</evidence>
<dbReference type="EMBL" id="FWYE01000002">
    <property type="protein sequence ID" value="SMD31046.1"/>
    <property type="molecule type" value="Genomic_DNA"/>
</dbReference>
<feature type="transmembrane region" description="Helical" evidence="7">
    <location>
        <begin position="592"/>
        <end position="610"/>
    </location>
</feature>
<dbReference type="InterPro" id="IPR017896">
    <property type="entry name" value="4Fe4S_Fe-S-bd"/>
</dbReference>
<evidence type="ECO:0000313" key="10">
    <source>
        <dbReference type="EMBL" id="SMD31046.1"/>
    </source>
</evidence>
<dbReference type="Proteomes" id="UP000192315">
    <property type="component" value="Unassembled WGS sequence"/>
</dbReference>
<dbReference type="Proteomes" id="UP000000438">
    <property type="component" value="Chromosome"/>
</dbReference>
<gene>
    <name evidence="9" type="ordered locus">PTO1299</name>
    <name evidence="10" type="ORF">SAMN02745355_0965</name>
</gene>
<keyword evidence="6" id="KW-0411">Iron-sulfur</keyword>
<evidence type="ECO:0000256" key="4">
    <source>
        <dbReference type="ARBA" id="ARBA00022982"/>
    </source>
</evidence>
<dbReference type="HOGENOM" id="CLU_022113_0_0_2"/>
<dbReference type="GO" id="GO:0046872">
    <property type="term" value="F:metal ion binding"/>
    <property type="evidence" value="ECO:0007669"/>
    <property type="project" value="UniProtKB-KW"/>
</dbReference>
<keyword evidence="4" id="KW-0249">Electron transport</keyword>
<keyword evidence="5" id="KW-0408">Iron</keyword>
<dbReference type="Gene3D" id="3.30.70.20">
    <property type="match status" value="1"/>
</dbReference>
<feature type="domain" description="4Fe-4S ferredoxin-type" evidence="8">
    <location>
        <begin position="675"/>
        <end position="704"/>
    </location>
</feature>
<dbReference type="KEGG" id="pto:PTO1299"/>
<feature type="transmembrane region" description="Helical" evidence="7">
    <location>
        <begin position="108"/>
        <end position="128"/>
    </location>
</feature>
<keyword evidence="7" id="KW-0472">Membrane</keyword>
<feature type="transmembrane region" description="Helical" evidence="7">
    <location>
        <begin position="554"/>
        <end position="577"/>
    </location>
</feature>
<dbReference type="PANTHER" id="PTHR30176:SF3">
    <property type="entry name" value="FERREDOXIN-TYPE PROTEIN NAPH"/>
    <property type="match status" value="1"/>
</dbReference>
<dbReference type="GeneID" id="2843933"/>
<protein>
    <submittedName>
        <fullName evidence="9 10">Ferredoxin</fullName>
    </submittedName>
</protein>
<proteinExistence type="predicted"/>
<evidence type="ECO:0000256" key="2">
    <source>
        <dbReference type="ARBA" id="ARBA00022485"/>
    </source>
</evidence>
<organism evidence="9 11">
    <name type="scientific">Picrophilus torridus (strain ATCC 700027 / DSM 9790 / JCM 10055 / NBRC 100828 / KAW 2/3)</name>
    <dbReference type="NCBI Taxonomy" id="1122961"/>
    <lineage>
        <taxon>Archaea</taxon>
        <taxon>Methanobacteriati</taxon>
        <taxon>Thermoplasmatota</taxon>
        <taxon>Thermoplasmata</taxon>
        <taxon>Thermoplasmatales</taxon>
        <taxon>Picrophilaceae</taxon>
        <taxon>Picrophilus</taxon>
    </lineage>
</organism>
<reference evidence="9" key="2">
    <citation type="submission" date="2004-02" db="EMBL/GenBank/DDBJ databases">
        <authorList>
            <person name="Fuetterer O."/>
            <person name="Angelov A."/>
            <person name="Liesegang H."/>
            <person name="Gottschalk G."/>
            <person name="Schleper C."/>
            <person name="Schepers B."/>
            <person name="Dock C."/>
            <person name="Antranikian G."/>
            <person name="Liebl W."/>
        </authorList>
    </citation>
    <scope>NUCLEOTIDE SEQUENCE</scope>
    <source>
        <strain evidence="9">DSM 9790</strain>
    </source>
</reference>
<keyword evidence="3" id="KW-0479">Metal-binding</keyword>
<evidence type="ECO:0000313" key="11">
    <source>
        <dbReference type="Proteomes" id="UP000000438"/>
    </source>
</evidence>
<evidence type="ECO:0000256" key="7">
    <source>
        <dbReference type="SAM" id="Phobius"/>
    </source>
</evidence>
<dbReference type="AlphaFoldDB" id="Q6KZG8"/>
<dbReference type="EMBL" id="AE017261">
    <property type="protein sequence ID" value="AAT43884.1"/>
    <property type="molecule type" value="Genomic_DNA"/>
</dbReference>
<evidence type="ECO:0000256" key="3">
    <source>
        <dbReference type="ARBA" id="ARBA00022723"/>
    </source>
</evidence>
<evidence type="ECO:0000313" key="12">
    <source>
        <dbReference type="Proteomes" id="UP000192315"/>
    </source>
</evidence>
<feature type="transmembrane region" description="Helical" evidence="7">
    <location>
        <begin position="487"/>
        <end position="509"/>
    </location>
</feature>
<dbReference type="InParanoid" id="Q6KZG8"/>
<dbReference type="InterPro" id="IPR051684">
    <property type="entry name" value="Electron_Trans/Redox"/>
</dbReference>
<dbReference type="RefSeq" id="WP_011178100.1">
    <property type="nucleotide sequence ID" value="NC_005877.1"/>
</dbReference>